<name>A0ABY9TDJ5_9GAMM</name>
<dbReference type="InterPro" id="IPR009739">
    <property type="entry name" value="LprI-like_N"/>
</dbReference>
<dbReference type="Gene3D" id="1.20.1270.180">
    <property type="match status" value="1"/>
</dbReference>
<protein>
    <submittedName>
        <fullName evidence="3">Lysozyme inhibitor LprI family protein</fullName>
    </submittedName>
</protein>
<dbReference type="RefSeq" id="WP_348386094.1">
    <property type="nucleotide sequence ID" value="NZ_CP134146.1"/>
</dbReference>
<reference evidence="4" key="1">
    <citation type="submission" date="2023-09" db="EMBL/GenBank/DDBJ databases">
        <authorList>
            <person name="Li S."/>
            <person name="Li X."/>
            <person name="Zhang C."/>
            <person name="Zhao Z."/>
        </authorList>
    </citation>
    <scope>NUCLEOTIDE SEQUENCE [LARGE SCALE GENOMIC DNA]</scope>
    <source>
        <strain evidence="4">SQ345</strain>
    </source>
</reference>
<keyword evidence="4" id="KW-1185">Reference proteome</keyword>
<organism evidence="3 4">
    <name type="scientific">Thalassotalea nanhaiensis</name>
    <dbReference type="NCBI Taxonomy" id="3065648"/>
    <lineage>
        <taxon>Bacteria</taxon>
        <taxon>Pseudomonadati</taxon>
        <taxon>Pseudomonadota</taxon>
        <taxon>Gammaproteobacteria</taxon>
        <taxon>Alteromonadales</taxon>
        <taxon>Colwelliaceae</taxon>
        <taxon>Thalassotalea</taxon>
    </lineage>
</organism>
<feature type="chain" id="PRO_5047038439" evidence="1">
    <location>
        <begin position="29"/>
        <end position="141"/>
    </location>
</feature>
<dbReference type="Proteomes" id="UP001248581">
    <property type="component" value="Chromosome"/>
</dbReference>
<accession>A0ABY9TDJ5</accession>
<evidence type="ECO:0000256" key="1">
    <source>
        <dbReference type="SAM" id="SignalP"/>
    </source>
</evidence>
<proteinExistence type="predicted"/>
<gene>
    <name evidence="3" type="ORF">RI845_10295</name>
</gene>
<feature type="domain" description="Lysozyme inhibitor LprI-like N-terminal" evidence="2">
    <location>
        <begin position="37"/>
        <end position="136"/>
    </location>
</feature>
<dbReference type="EMBL" id="CP134146">
    <property type="protein sequence ID" value="WNC66929.1"/>
    <property type="molecule type" value="Genomic_DNA"/>
</dbReference>
<dbReference type="Pfam" id="PF07007">
    <property type="entry name" value="LprI"/>
    <property type="match status" value="1"/>
</dbReference>
<evidence type="ECO:0000259" key="2">
    <source>
        <dbReference type="Pfam" id="PF07007"/>
    </source>
</evidence>
<evidence type="ECO:0000313" key="4">
    <source>
        <dbReference type="Proteomes" id="UP001248581"/>
    </source>
</evidence>
<keyword evidence="1" id="KW-0732">Signal</keyword>
<evidence type="ECO:0000313" key="3">
    <source>
        <dbReference type="EMBL" id="WNC66929.1"/>
    </source>
</evidence>
<sequence>MMKSTIIVKLFFSLAYLPLTTFSVQLKADPTYPIKQCQQSTNNQVALSQCLDIKIKNLNQEFNYYVQQRITQLEELVVVTGRDDALKAFNLSLDEFASYREANCQYRYQAMMPGSGAAIEYKSCFVQLTKQRLKQLLNEIN</sequence>
<feature type="signal peptide" evidence="1">
    <location>
        <begin position="1"/>
        <end position="28"/>
    </location>
</feature>